<evidence type="ECO:0000313" key="1">
    <source>
        <dbReference type="EMBL" id="EGG41063.1"/>
    </source>
</evidence>
<sequence>MKIRISCDGKYEAQKLSSLLFIKDSNETYIKAILNIVENEVVVALKDKSAHSVLLKNETHVEIFADFIQSVIDNEHKILSTEVFGEDIEIVKG</sequence>
<comment type="caution">
    <text evidence="1">The sequence shown here is derived from an EMBL/GenBank/DDBJ whole genome shotgun (WGS) entry which is preliminary data.</text>
</comment>
<reference evidence="1" key="1">
    <citation type="journal article" date="2011" name="PLoS ONE">
        <title>Genome of a low-salinity ammonia-oxidizing archaeon determined by single-cell and metagenomic analysis.</title>
        <authorList>
            <person name="Blainey P.C."/>
            <person name="Mosier A.C."/>
            <person name="Potanina A."/>
            <person name="Francis C.A."/>
            <person name="Quake S.R."/>
        </authorList>
    </citation>
    <scope>NUCLEOTIDE SEQUENCE [LARGE SCALE GENOMIC DNA]</scope>
    <source>
        <strain evidence="1">SFB1</strain>
    </source>
</reference>
<proteinExistence type="predicted"/>
<dbReference type="AlphaFoldDB" id="F3KN88"/>
<dbReference type="HOGENOM" id="CLU_2392743_0_0_2"/>
<accession>F3KN88</accession>
<dbReference type="EMBL" id="AEGP01000066">
    <property type="protein sequence ID" value="EGG41063.1"/>
    <property type="molecule type" value="Genomic_DNA"/>
</dbReference>
<dbReference type="Proteomes" id="UP000004348">
    <property type="component" value="Chromosome"/>
</dbReference>
<name>F3KN88_9ARCH</name>
<protein>
    <submittedName>
        <fullName evidence="1">Uncharacterized protein</fullName>
    </submittedName>
</protein>
<organism evidence="1">
    <name type="scientific">Candidatus Nitrosarchaeum limnium SFB1</name>
    <dbReference type="NCBI Taxonomy" id="886738"/>
    <lineage>
        <taxon>Archaea</taxon>
        <taxon>Nitrososphaerota</taxon>
        <taxon>Nitrososphaeria</taxon>
        <taxon>Nitrosopumilales</taxon>
        <taxon>Nitrosopumilaceae</taxon>
        <taxon>Nitrosarchaeum</taxon>
    </lineage>
</organism>
<dbReference type="STRING" id="886738.Nlim_1869"/>
<gene>
    <name evidence="1" type="ORF">Nlim_1869</name>
</gene>